<comment type="caution">
    <text evidence="2">The sequence shown here is derived from an EMBL/GenBank/DDBJ whole genome shotgun (WGS) entry which is preliminary data.</text>
</comment>
<proteinExistence type="predicted"/>
<protein>
    <submittedName>
        <fullName evidence="2">Uncharacterized protein</fullName>
    </submittedName>
</protein>
<dbReference type="Proteomes" id="UP001417504">
    <property type="component" value="Unassembled WGS sequence"/>
</dbReference>
<evidence type="ECO:0000256" key="1">
    <source>
        <dbReference type="SAM" id="MobiDB-lite"/>
    </source>
</evidence>
<dbReference type="EMBL" id="JBBNAE010000001">
    <property type="protein sequence ID" value="KAK9155306.1"/>
    <property type="molecule type" value="Genomic_DNA"/>
</dbReference>
<evidence type="ECO:0000313" key="3">
    <source>
        <dbReference type="Proteomes" id="UP001417504"/>
    </source>
</evidence>
<keyword evidence="3" id="KW-1185">Reference proteome</keyword>
<reference evidence="2 3" key="1">
    <citation type="submission" date="2024-01" db="EMBL/GenBank/DDBJ databases">
        <title>Genome assemblies of Stephania.</title>
        <authorList>
            <person name="Yang L."/>
        </authorList>
    </citation>
    <scope>NUCLEOTIDE SEQUENCE [LARGE SCALE GENOMIC DNA]</scope>
    <source>
        <strain evidence="2">QJT</strain>
        <tissue evidence="2">Leaf</tissue>
    </source>
</reference>
<name>A0AAP0PWG0_9MAGN</name>
<dbReference type="AlphaFoldDB" id="A0AAP0PWG0"/>
<feature type="compositionally biased region" description="Basic and acidic residues" evidence="1">
    <location>
        <begin position="53"/>
        <end position="66"/>
    </location>
</feature>
<accession>A0AAP0PWG0</accession>
<evidence type="ECO:0000313" key="2">
    <source>
        <dbReference type="EMBL" id="KAK9155306.1"/>
    </source>
</evidence>
<organism evidence="2 3">
    <name type="scientific">Stephania japonica</name>
    <dbReference type="NCBI Taxonomy" id="461633"/>
    <lineage>
        <taxon>Eukaryota</taxon>
        <taxon>Viridiplantae</taxon>
        <taxon>Streptophyta</taxon>
        <taxon>Embryophyta</taxon>
        <taxon>Tracheophyta</taxon>
        <taxon>Spermatophyta</taxon>
        <taxon>Magnoliopsida</taxon>
        <taxon>Ranunculales</taxon>
        <taxon>Menispermaceae</taxon>
        <taxon>Menispermoideae</taxon>
        <taxon>Cissampelideae</taxon>
        <taxon>Stephania</taxon>
    </lineage>
</organism>
<feature type="region of interest" description="Disordered" evidence="1">
    <location>
        <begin position="48"/>
        <end position="80"/>
    </location>
</feature>
<gene>
    <name evidence="2" type="ORF">Sjap_002786</name>
</gene>
<sequence>MQREEDEEEEVEGVWGSNLTSRKWRSRLSSLPNVVTPQRLENLVIRLPKGRQSKKEDDGTERRWFGVEEAEPLTGVEDSGDAEVVEIGEEELALNDDRPVREANAVALGCVFGAGAGPLALGVRHWGKNACLND</sequence>